<reference evidence="1 2" key="1">
    <citation type="journal article" date="2017" name="Genome Announc.">
        <title>Draft Genome Sequences of Salinivibrio proteolyticus, Salinivibrio sharmensis, Salinivibrio siamensis, Salinivibrio costicola subsp. alcaliphilus, Salinivibrio costicola subsp. vallismortis, and 29 New Isolates Belonging to the Genus Salinivibrio.</title>
        <authorList>
            <person name="Lopez-Hermoso C."/>
            <person name="de la Haba R.R."/>
            <person name="Sanchez-Porro C."/>
            <person name="Bayliss S.C."/>
            <person name="Feil E.J."/>
            <person name="Ventosa A."/>
        </authorList>
    </citation>
    <scope>NUCLEOTIDE SEQUENCE [LARGE SCALE GENOMIC DNA]</scope>
    <source>
        <strain evidence="1 2">JCM 14472</strain>
    </source>
</reference>
<gene>
    <name evidence="1" type="ORF">BZG73_10030</name>
</gene>
<dbReference type="EMBL" id="MUFB01000016">
    <property type="protein sequence ID" value="OOE84597.1"/>
    <property type="molecule type" value="Genomic_DNA"/>
</dbReference>
<name>A0ABX3K8L0_9GAMM</name>
<organism evidence="1 2">
    <name type="scientific">Salinivibrio siamensis</name>
    <dbReference type="NCBI Taxonomy" id="414286"/>
    <lineage>
        <taxon>Bacteria</taxon>
        <taxon>Pseudomonadati</taxon>
        <taxon>Pseudomonadota</taxon>
        <taxon>Gammaproteobacteria</taxon>
        <taxon>Vibrionales</taxon>
        <taxon>Vibrionaceae</taxon>
        <taxon>Salinivibrio</taxon>
    </lineage>
</organism>
<evidence type="ECO:0000313" key="2">
    <source>
        <dbReference type="Proteomes" id="UP000189410"/>
    </source>
</evidence>
<dbReference type="RefSeq" id="WP_046073451.1">
    <property type="nucleotide sequence ID" value="NZ_MUFB01000016.1"/>
</dbReference>
<evidence type="ECO:0000313" key="1">
    <source>
        <dbReference type="EMBL" id="OOE84597.1"/>
    </source>
</evidence>
<dbReference type="Proteomes" id="UP000189410">
    <property type="component" value="Unassembled WGS sequence"/>
</dbReference>
<proteinExistence type="predicted"/>
<comment type="caution">
    <text evidence="1">The sequence shown here is derived from an EMBL/GenBank/DDBJ whole genome shotgun (WGS) entry which is preliminary data.</text>
</comment>
<keyword evidence="2" id="KW-1185">Reference proteome</keyword>
<accession>A0ABX3K8L0</accession>
<sequence length="115" mass="12773">MKIAIFVLIILLVGTNAFWFYQALDSGITAAYRDDSIDKLQETQAQLMAAIPKLAASQEKAEIVAAFESVTDQETYEKEGCTWVGWVGLKFGDDDRLLAVSPSWSYQQGVPCFDN</sequence>
<protein>
    <recommendedName>
        <fullName evidence="3">DUF3347 domain-containing protein</fullName>
    </recommendedName>
</protein>
<evidence type="ECO:0008006" key="3">
    <source>
        <dbReference type="Google" id="ProtNLM"/>
    </source>
</evidence>